<keyword evidence="2" id="KW-1185">Reference proteome</keyword>
<protein>
    <submittedName>
        <fullName evidence="1">Uncharacterized protein</fullName>
    </submittedName>
</protein>
<organism evidence="1 2">
    <name type="scientific">Parapedobacter deserti</name>
    <dbReference type="NCBI Taxonomy" id="1912957"/>
    <lineage>
        <taxon>Bacteria</taxon>
        <taxon>Pseudomonadati</taxon>
        <taxon>Bacteroidota</taxon>
        <taxon>Sphingobacteriia</taxon>
        <taxon>Sphingobacteriales</taxon>
        <taxon>Sphingobacteriaceae</taxon>
        <taxon>Parapedobacter</taxon>
    </lineage>
</organism>
<comment type="caution">
    <text evidence="1">The sequence shown here is derived from an EMBL/GenBank/DDBJ whole genome shotgun (WGS) entry which is preliminary data.</text>
</comment>
<dbReference type="RefSeq" id="WP_379024876.1">
    <property type="nucleotide sequence ID" value="NZ_JBHRTA010000038.1"/>
</dbReference>
<gene>
    <name evidence="1" type="ORF">ACFOET_17155</name>
</gene>
<evidence type="ECO:0000313" key="2">
    <source>
        <dbReference type="Proteomes" id="UP001595526"/>
    </source>
</evidence>
<proteinExistence type="predicted"/>
<reference evidence="2" key="1">
    <citation type="journal article" date="2019" name="Int. J. Syst. Evol. Microbiol.">
        <title>The Global Catalogue of Microorganisms (GCM) 10K type strain sequencing project: providing services to taxonomists for standard genome sequencing and annotation.</title>
        <authorList>
            <consortium name="The Broad Institute Genomics Platform"/>
            <consortium name="The Broad Institute Genome Sequencing Center for Infectious Disease"/>
            <person name="Wu L."/>
            <person name="Ma J."/>
        </authorList>
    </citation>
    <scope>NUCLEOTIDE SEQUENCE [LARGE SCALE GENOMIC DNA]</scope>
    <source>
        <strain evidence="2">KCTC 52416</strain>
    </source>
</reference>
<dbReference type="EMBL" id="JBHRTA010000038">
    <property type="protein sequence ID" value="MFC3199354.1"/>
    <property type="molecule type" value="Genomic_DNA"/>
</dbReference>
<name>A0ABV7JMR0_9SPHI</name>
<sequence length="47" mass="5253">MKIGIKNKICARCVQAESQAFASLDIQPPDVRLGEAWASRSTTYNRQ</sequence>
<dbReference type="Proteomes" id="UP001595526">
    <property type="component" value="Unassembled WGS sequence"/>
</dbReference>
<accession>A0ABV7JMR0</accession>
<evidence type="ECO:0000313" key="1">
    <source>
        <dbReference type="EMBL" id="MFC3199354.1"/>
    </source>
</evidence>